<evidence type="ECO:0000256" key="9">
    <source>
        <dbReference type="ARBA" id="ARBA00023004"/>
    </source>
</evidence>
<dbReference type="EnsemblPlants" id="KQJ86361">
    <property type="protein sequence ID" value="KQJ86361"/>
    <property type="gene ID" value="BRADI_4g04940v3"/>
</dbReference>
<dbReference type="OrthoDB" id="2789670at2759"/>
<dbReference type="PANTHER" id="PTHR47953">
    <property type="entry name" value="OS08G0105600 PROTEIN"/>
    <property type="match status" value="1"/>
</dbReference>
<feature type="binding site" description="axial binding residue" evidence="12">
    <location>
        <position position="359"/>
    </location>
    <ligand>
        <name>heme</name>
        <dbReference type="ChEBI" id="CHEBI:30413"/>
    </ligand>
    <ligandPart>
        <name>Fe</name>
        <dbReference type="ChEBI" id="CHEBI:18248"/>
    </ligandPart>
</feature>
<dbReference type="GO" id="GO:0016020">
    <property type="term" value="C:membrane"/>
    <property type="evidence" value="ECO:0007669"/>
    <property type="project" value="UniProtKB-SubCell"/>
</dbReference>
<dbReference type="InterPro" id="IPR036396">
    <property type="entry name" value="Cyt_P450_sf"/>
</dbReference>
<dbReference type="PRINTS" id="PR00385">
    <property type="entry name" value="P450"/>
</dbReference>
<reference evidence="14" key="2">
    <citation type="submission" date="2017-06" db="EMBL/GenBank/DDBJ databases">
        <title>WGS assembly of Brachypodium distachyon.</title>
        <authorList>
            <consortium name="The International Brachypodium Initiative"/>
            <person name="Lucas S."/>
            <person name="Harmon-Smith M."/>
            <person name="Lail K."/>
            <person name="Tice H."/>
            <person name="Grimwood J."/>
            <person name="Bruce D."/>
            <person name="Barry K."/>
            <person name="Shu S."/>
            <person name="Lindquist E."/>
            <person name="Wang M."/>
            <person name="Pitluck S."/>
            <person name="Vogel J.P."/>
            <person name="Garvin D.F."/>
            <person name="Mockler T.C."/>
            <person name="Schmutz J."/>
            <person name="Rokhsar D."/>
            <person name="Bevan M.W."/>
        </authorList>
    </citation>
    <scope>NUCLEOTIDE SEQUENCE</scope>
    <source>
        <strain evidence="14">Bd21</strain>
    </source>
</reference>
<reference evidence="14 15" key="1">
    <citation type="journal article" date="2010" name="Nature">
        <title>Genome sequencing and analysis of the model grass Brachypodium distachyon.</title>
        <authorList>
            <consortium name="International Brachypodium Initiative"/>
        </authorList>
    </citation>
    <scope>NUCLEOTIDE SEQUENCE [LARGE SCALE GENOMIC DNA]</scope>
    <source>
        <strain evidence="14 15">Bd21</strain>
    </source>
</reference>
<comment type="similarity">
    <text evidence="3 13">Belongs to the cytochrome P450 family.</text>
</comment>
<keyword evidence="9 12" id="KW-0408">Iron</keyword>
<keyword evidence="6 12" id="KW-0479">Metal-binding</keyword>
<dbReference type="InterPro" id="IPR052306">
    <property type="entry name" value="CYP450_71D"/>
</dbReference>
<dbReference type="PRINTS" id="PR00463">
    <property type="entry name" value="EP450I"/>
</dbReference>
<organism evidence="14">
    <name type="scientific">Brachypodium distachyon</name>
    <name type="common">Purple false brome</name>
    <name type="synonym">Trachynia distachya</name>
    <dbReference type="NCBI Taxonomy" id="15368"/>
    <lineage>
        <taxon>Eukaryota</taxon>
        <taxon>Viridiplantae</taxon>
        <taxon>Streptophyta</taxon>
        <taxon>Embryophyta</taxon>
        <taxon>Tracheophyta</taxon>
        <taxon>Spermatophyta</taxon>
        <taxon>Magnoliopsida</taxon>
        <taxon>Liliopsida</taxon>
        <taxon>Poales</taxon>
        <taxon>Poaceae</taxon>
        <taxon>BOP clade</taxon>
        <taxon>Pooideae</taxon>
        <taxon>Stipodae</taxon>
        <taxon>Brachypodieae</taxon>
        <taxon>Brachypodium</taxon>
    </lineage>
</organism>
<evidence type="ECO:0000256" key="6">
    <source>
        <dbReference type="ARBA" id="ARBA00022723"/>
    </source>
</evidence>
<dbReference type="InterPro" id="IPR001128">
    <property type="entry name" value="Cyt_P450"/>
</dbReference>
<evidence type="ECO:0000256" key="12">
    <source>
        <dbReference type="PIRSR" id="PIRSR602401-1"/>
    </source>
</evidence>
<sequence>MKTHDANFASRPLTSMQQLAFQGAEGLVFAPYGDGWRQLRRICATQLLGSGSVRSFRRVREEELGRLLRSIVGTSHLPAVNLSRGVSAYVADSTVRAVIGTRFKERDAYLRILHDLLRIVPGMTLPDLFPSWRLASLVSSVPGRIKRHSRDMKRLMDTIIQERQQERSNSAAAGAGQDSKEEEEDCFLDVLLRLQKDVDSQYPLTTDNIKTVLLDMFGAGSETSATALEWAIAELLRNPRVMHKLQDEVRTAFAGHNKVTEVNLTNLHYLRLVIKETLRLHPPVPLLLPRQCANPCQVLGFDIPEGAMVIVNAWAIAQDPVHWDNPGEFAPERFEEENARDFKGRDYEFLPFGAGRRVCPGMAFGLAHIQLALAALLFHFDWKLPGGKAGEDLDMTEAFVISTRLRSDLLVVAVPRIPVPCPE</sequence>
<dbReference type="Proteomes" id="UP000008810">
    <property type="component" value="Chromosome 4"/>
</dbReference>
<evidence type="ECO:0008006" key="17">
    <source>
        <dbReference type="Google" id="ProtNLM"/>
    </source>
</evidence>
<dbReference type="InterPro" id="IPR017972">
    <property type="entry name" value="Cyt_P450_CS"/>
</dbReference>
<evidence type="ECO:0000313" key="15">
    <source>
        <dbReference type="EnsemblPlants" id="KQJ86361"/>
    </source>
</evidence>
<evidence type="ECO:0000256" key="7">
    <source>
        <dbReference type="ARBA" id="ARBA00022989"/>
    </source>
</evidence>
<keyword evidence="11" id="KW-0472">Membrane</keyword>
<evidence type="ECO:0000256" key="4">
    <source>
        <dbReference type="ARBA" id="ARBA00022617"/>
    </source>
</evidence>
<comment type="cofactor">
    <cofactor evidence="1 12">
        <name>heme</name>
        <dbReference type="ChEBI" id="CHEBI:30413"/>
    </cofactor>
</comment>
<keyword evidence="4 12" id="KW-0349">Heme</keyword>
<evidence type="ECO:0000256" key="11">
    <source>
        <dbReference type="ARBA" id="ARBA00023136"/>
    </source>
</evidence>
<dbReference type="InParanoid" id="A0A0Q3PBE0"/>
<dbReference type="PROSITE" id="PS00086">
    <property type="entry name" value="CYTOCHROME_P450"/>
    <property type="match status" value="1"/>
</dbReference>
<evidence type="ECO:0000256" key="1">
    <source>
        <dbReference type="ARBA" id="ARBA00001971"/>
    </source>
</evidence>
<evidence type="ECO:0000256" key="5">
    <source>
        <dbReference type="ARBA" id="ARBA00022692"/>
    </source>
</evidence>
<name>A0A0Q3PBE0_BRADI</name>
<dbReference type="STRING" id="15368.A0A0Q3PBE0"/>
<dbReference type="GO" id="GO:0020037">
    <property type="term" value="F:heme binding"/>
    <property type="evidence" value="ECO:0007669"/>
    <property type="project" value="InterPro"/>
</dbReference>
<evidence type="ECO:0000256" key="8">
    <source>
        <dbReference type="ARBA" id="ARBA00023002"/>
    </source>
</evidence>
<protein>
    <recommendedName>
        <fullName evidence="17">Cytochrome P450</fullName>
    </recommendedName>
</protein>
<evidence type="ECO:0000256" key="10">
    <source>
        <dbReference type="ARBA" id="ARBA00023033"/>
    </source>
</evidence>
<dbReference type="Gramene" id="KQJ86361">
    <property type="protein sequence ID" value="KQJ86361"/>
    <property type="gene ID" value="BRADI_4g04940v3"/>
</dbReference>
<dbReference type="EMBL" id="CM000883">
    <property type="protein sequence ID" value="KQJ86361.2"/>
    <property type="molecule type" value="Genomic_DNA"/>
</dbReference>
<evidence type="ECO:0000256" key="13">
    <source>
        <dbReference type="RuleBase" id="RU000461"/>
    </source>
</evidence>
<dbReference type="PANTHER" id="PTHR47953:SF19">
    <property type="entry name" value="OS06G0641600 PROTEIN"/>
    <property type="match status" value="1"/>
</dbReference>
<dbReference type="GO" id="GO:0004497">
    <property type="term" value="F:monooxygenase activity"/>
    <property type="evidence" value="ECO:0007669"/>
    <property type="project" value="UniProtKB-KW"/>
</dbReference>
<dbReference type="AlphaFoldDB" id="A0A0Q3PBE0"/>
<evidence type="ECO:0000256" key="2">
    <source>
        <dbReference type="ARBA" id="ARBA00004167"/>
    </source>
</evidence>
<dbReference type="InterPro" id="IPR002401">
    <property type="entry name" value="Cyt_P450_E_grp-I"/>
</dbReference>
<dbReference type="Gene3D" id="1.10.630.10">
    <property type="entry name" value="Cytochrome P450"/>
    <property type="match status" value="1"/>
</dbReference>
<dbReference type="FunFam" id="1.10.630.10:FF:000162">
    <property type="entry name" value="Os06g0641600 protein"/>
    <property type="match status" value="1"/>
</dbReference>
<dbReference type="GO" id="GO:0005506">
    <property type="term" value="F:iron ion binding"/>
    <property type="evidence" value="ECO:0007669"/>
    <property type="project" value="InterPro"/>
</dbReference>
<keyword evidence="16" id="KW-1185">Reference proteome</keyword>
<keyword evidence="7" id="KW-1133">Transmembrane helix</keyword>
<reference evidence="15" key="3">
    <citation type="submission" date="2018-08" db="UniProtKB">
        <authorList>
            <consortium name="EnsemblPlants"/>
        </authorList>
    </citation>
    <scope>IDENTIFICATION</scope>
    <source>
        <strain evidence="15">cv. Bd21</strain>
    </source>
</reference>
<dbReference type="GO" id="GO:0016705">
    <property type="term" value="F:oxidoreductase activity, acting on paired donors, with incorporation or reduction of molecular oxygen"/>
    <property type="evidence" value="ECO:0007669"/>
    <property type="project" value="InterPro"/>
</dbReference>
<evidence type="ECO:0000313" key="14">
    <source>
        <dbReference type="EMBL" id="KQJ86361.2"/>
    </source>
</evidence>
<evidence type="ECO:0000256" key="3">
    <source>
        <dbReference type="ARBA" id="ARBA00010617"/>
    </source>
</evidence>
<dbReference type="SUPFAM" id="SSF48264">
    <property type="entry name" value="Cytochrome P450"/>
    <property type="match status" value="1"/>
</dbReference>
<keyword evidence="10 13" id="KW-0503">Monooxygenase</keyword>
<dbReference type="Pfam" id="PF00067">
    <property type="entry name" value="p450"/>
    <property type="match status" value="1"/>
</dbReference>
<proteinExistence type="inferred from homology"/>
<accession>A0A0Q3PBE0</accession>
<evidence type="ECO:0000313" key="16">
    <source>
        <dbReference type="Proteomes" id="UP000008810"/>
    </source>
</evidence>
<comment type="subcellular location">
    <subcellularLocation>
        <location evidence="2">Membrane</location>
        <topology evidence="2">Single-pass membrane protein</topology>
    </subcellularLocation>
</comment>
<keyword evidence="8 13" id="KW-0560">Oxidoreductase</keyword>
<gene>
    <name evidence="14" type="ORF">BRADI_4g04940v3</name>
</gene>
<keyword evidence="5" id="KW-0812">Transmembrane</keyword>